<accession>A0A9P8RMU2</accession>
<keyword evidence="3" id="KW-1185">Reference proteome</keyword>
<sequence length="114" mass="12569">MPSSEFAYISGSSPIVQMMPSKPSKTPIVQSEPAKVSNDYDYDSDDEIAVIKAEQSTRASSTKSSILSKVKAKLQSDKQPRTAPSTSSLDRHLKKRQARAETLFAYKVLAESRM</sequence>
<comment type="caution">
    <text evidence="2">The sequence shown here is derived from an EMBL/GenBank/DDBJ whole genome shotgun (WGS) entry which is preliminary data.</text>
</comment>
<evidence type="ECO:0000313" key="3">
    <source>
        <dbReference type="Proteomes" id="UP000758603"/>
    </source>
</evidence>
<gene>
    <name evidence="2" type="ORF">BKA67DRAFT_418686</name>
</gene>
<dbReference type="EMBL" id="JAGPXC010000009">
    <property type="protein sequence ID" value="KAH6646891.1"/>
    <property type="molecule type" value="Genomic_DNA"/>
</dbReference>
<dbReference type="RefSeq" id="XP_045953405.1">
    <property type="nucleotide sequence ID" value="XM_046096802.1"/>
</dbReference>
<feature type="compositionally biased region" description="Polar residues" evidence="1">
    <location>
        <begin position="54"/>
        <end position="67"/>
    </location>
</feature>
<evidence type="ECO:0000313" key="2">
    <source>
        <dbReference type="EMBL" id="KAH6646891.1"/>
    </source>
</evidence>
<name>A0A9P8RMU2_9PEZI</name>
<evidence type="ECO:0000256" key="1">
    <source>
        <dbReference type="SAM" id="MobiDB-lite"/>
    </source>
</evidence>
<dbReference type="AlphaFoldDB" id="A0A9P8RMU2"/>
<dbReference type="OrthoDB" id="4769442at2759"/>
<dbReference type="GeneID" id="70125694"/>
<reference evidence="2" key="1">
    <citation type="journal article" date="2021" name="Nat. Commun.">
        <title>Genetic determinants of endophytism in the Arabidopsis root mycobiome.</title>
        <authorList>
            <person name="Mesny F."/>
            <person name="Miyauchi S."/>
            <person name="Thiergart T."/>
            <person name="Pickel B."/>
            <person name="Atanasova L."/>
            <person name="Karlsson M."/>
            <person name="Huettel B."/>
            <person name="Barry K.W."/>
            <person name="Haridas S."/>
            <person name="Chen C."/>
            <person name="Bauer D."/>
            <person name="Andreopoulos W."/>
            <person name="Pangilinan J."/>
            <person name="LaButti K."/>
            <person name="Riley R."/>
            <person name="Lipzen A."/>
            <person name="Clum A."/>
            <person name="Drula E."/>
            <person name="Henrissat B."/>
            <person name="Kohler A."/>
            <person name="Grigoriev I.V."/>
            <person name="Martin F.M."/>
            <person name="Hacquard S."/>
        </authorList>
    </citation>
    <scope>NUCLEOTIDE SEQUENCE</scope>
    <source>
        <strain evidence="2">MPI-SDFR-AT-0073</strain>
    </source>
</reference>
<organism evidence="2 3">
    <name type="scientific">Truncatella angustata</name>
    <dbReference type="NCBI Taxonomy" id="152316"/>
    <lineage>
        <taxon>Eukaryota</taxon>
        <taxon>Fungi</taxon>
        <taxon>Dikarya</taxon>
        <taxon>Ascomycota</taxon>
        <taxon>Pezizomycotina</taxon>
        <taxon>Sordariomycetes</taxon>
        <taxon>Xylariomycetidae</taxon>
        <taxon>Amphisphaeriales</taxon>
        <taxon>Sporocadaceae</taxon>
        <taxon>Truncatella</taxon>
    </lineage>
</organism>
<protein>
    <submittedName>
        <fullName evidence="2">Uncharacterized protein</fullName>
    </submittedName>
</protein>
<feature type="region of interest" description="Disordered" evidence="1">
    <location>
        <begin position="54"/>
        <end position="94"/>
    </location>
</feature>
<feature type="region of interest" description="Disordered" evidence="1">
    <location>
        <begin position="1"/>
        <end position="40"/>
    </location>
</feature>
<dbReference type="Proteomes" id="UP000758603">
    <property type="component" value="Unassembled WGS sequence"/>
</dbReference>
<proteinExistence type="predicted"/>